<reference evidence="3 4" key="1">
    <citation type="submission" date="2023-09" db="EMBL/GenBank/DDBJ databases">
        <authorList>
            <person name="Rey-Velasco X."/>
        </authorList>
    </citation>
    <scope>NUCLEOTIDE SEQUENCE [LARGE SCALE GENOMIC DNA]</scope>
    <source>
        <strain evidence="3 4">F390</strain>
    </source>
</reference>
<keyword evidence="2" id="KW-0812">Transmembrane</keyword>
<keyword evidence="4" id="KW-1185">Reference proteome</keyword>
<protein>
    <recommendedName>
        <fullName evidence="5">5-bromo-4-chloroindolyl phosphate hydrolysis protein</fullName>
    </recommendedName>
</protein>
<evidence type="ECO:0000313" key="3">
    <source>
        <dbReference type="EMBL" id="MDT0576812.1"/>
    </source>
</evidence>
<dbReference type="Proteomes" id="UP001259803">
    <property type="component" value="Unassembled WGS sequence"/>
</dbReference>
<evidence type="ECO:0000256" key="1">
    <source>
        <dbReference type="SAM" id="MobiDB-lite"/>
    </source>
</evidence>
<evidence type="ECO:0000256" key="2">
    <source>
        <dbReference type="SAM" id="Phobius"/>
    </source>
</evidence>
<name>A0ABU2ZMZ6_9SPHN</name>
<proteinExistence type="predicted"/>
<organism evidence="3 4">
    <name type="scientific">Croceicoccus esteveae</name>
    <dbReference type="NCBI Taxonomy" id="3075597"/>
    <lineage>
        <taxon>Bacteria</taxon>
        <taxon>Pseudomonadati</taxon>
        <taxon>Pseudomonadota</taxon>
        <taxon>Alphaproteobacteria</taxon>
        <taxon>Sphingomonadales</taxon>
        <taxon>Erythrobacteraceae</taxon>
        <taxon>Croceicoccus</taxon>
    </lineage>
</organism>
<keyword evidence="2" id="KW-0472">Membrane</keyword>
<accession>A0ABU2ZMZ6</accession>
<feature type="region of interest" description="Disordered" evidence="1">
    <location>
        <begin position="236"/>
        <end position="276"/>
    </location>
</feature>
<evidence type="ECO:0008006" key="5">
    <source>
        <dbReference type="Google" id="ProtNLM"/>
    </source>
</evidence>
<comment type="caution">
    <text evidence="3">The sequence shown here is derived from an EMBL/GenBank/DDBJ whole genome shotgun (WGS) entry which is preliminary data.</text>
</comment>
<feature type="transmembrane region" description="Helical" evidence="2">
    <location>
        <begin position="49"/>
        <end position="69"/>
    </location>
</feature>
<dbReference type="EMBL" id="JAVRHS010000011">
    <property type="protein sequence ID" value="MDT0576812.1"/>
    <property type="molecule type" value="Genomic_DNA"/>
</dbReference>
<keyword evidence="2" id="KW-1133">Transmembrane helix</keyword>
<feature type="transmembrane region" description="Helical" evidence="2">
    <location>
        <begin position="75"/>
        <end position="92"/>
    </location>
</feature>
<sequence>MADSTRDSDRIMAAARRSLVDQRKGGRRSIGQGSAQLRATHRKAKLTRMLMAVFAIVIAAMGVGLFVGALGFEGLFVTILAIIVAIFVLSKFPRLTAPTRDTLDRGNLQQNVARTELWLEAQRPMLPAPAIRIIDQIGLQLDGLSEQLQHVPANTPSAADIRRLVTEHLPQVVSSYSAIPQQLRSEEHGGATPHRQLEDGLTRISSEIDRVTRQLAEGALDDLAVRTRFLDYRYGDELTPPGEETDVADTGARGLLLTQPKAGGTDATQIDQRKPD</sequence>
<dbReference type="RefSeq" id="WP_311341381.1">
    <property type="nucleotide sequence ID" value="NZ_JAVRHS010000011.1"/>
</dbReference>
<gene>
    <name evidence="3" type="ORF">RM533_11570</name>
</gene>
<evidence type="ECO:0000313" key="4">
    <source>
        <dbReference type="Proteomes" id="UP001259803"/>
    </source>
</evidence>